<dbReference type="AlphaFoldDB" id="A0A2V2W016"/>
<organism evidence="1 2">
    <name type="scientific">Trypanosoma cruzi</name>
    <dbReference type="NCBI Taxonomy" id="5693"/>
    <lineage>
        <taxon>Eukaryota</taxon>
        <taxon>Discoba</taxon>
        <taxon>Euglenozoa</taxon>
        <taxon>Kinetoplastea</taxon>
        <taxon>Metakinetoplastina</taxon>
        <taxon>Trypanosomatida</taxon>
        <taxon>Trypanosomatidae</taxon>
        <taxon>Trypanosoma</taxon>
        <taxon>Schizotrypanum</taxon>
    </lineage>
</organism>
<reference evidence="1 2" key="1">
    <citation type="journal article" date="2018" name="Microb. Genom.">
        <title>Expanding an expanded genome: long-read sequencing of Trypanosoma cruzi.</title>
        <authorList>
            <person name="Berna L."/>
            <person name="Rodriguez M."/>
            <person name="Chiribao M.L."/>
            <person name="Parodi-Talice A."/>
            <person name="Pita S."/>
            <person name="Rijo G."/>
            <person name="Alvarez-Valin F."/>
            <person name="Robello C."/>
        </authorList>
    </citation>
    <scope>NUCLEOTIDE SEQUENCE [LARGE SCALE GENOMIC DNA]</scope>
    <source>
        <strain evidence="1 2">Dm28c</strain>
    </source>
</reference>
<dbReference type="VEuPathDB" id="TriTrypDB:ECC02_011340"/>
<dbReference type="VEuPathDB" id="TriTrypDB:TcCLB.508165.80"/>
<dbReference type="VEuPathDB" id="TriTrypDB:TCDM_12925"/>
<dbReference type="VEuPathDB" id="TriTrypDB:TcYC6_0038700"/>
<dbReference type="VEuPathDB" id="TriTrypDB:TcCLB.506067.90"/>
<dbReference type="VEuPathDB" id="TriTrypDB:TCSYLVIO_005198"/>
<dbReference type="VEuPathDB" id="TriTrypDB:TcCL_ESM09118"/>
<comment type="caution">
    <text evidence="1">The sequence shown here is derived from an EMBL/GenBank/DDBJ whole genome shotgun (WGS) entry which is preliminary data.</text>
</comment>
<name>A0A2V2W016_TRYCR</name>
<dbReference type="VEuPathDB" id="TriTrypDB:TcCLB.507973.20"/>
<sequence>MQSFLIRYVHSVSLHCDESILPCFAPTYLHHMEVRCRDSCKASLGISAPREYTSVYLEASFFPLQKILWPRETTQHEHHVSFHNYENLRSPIYSEPMPPSMHNKLATSIPLPRDAVINELRRVCNNIGIPHSHNRAPPIQHRNFLWDTVRCNKMEFNQPPFAQDASDDVKRTAIDSIYSSLGDFDFELWTEFSSSLAELASGSAALLYGSTTTNDLPVEVHRAAAGRLASSYRAECLATENGIRHLIPFVWEHPNRPHESWWLRTPCRQLRHSASFHWPCETTSLKRVGLCYSPRYSEVTM</sequence>
<dbReference type="Proteomes" id="UP000246121">
    <property type="component" value="Unassembled WGS sequence"/>
</dbReference>
<evidence type="ECO:0000313" key="2">
    <source>
        <dbReference type="Proteomes" id="UP000246121"/>
    </source>
</evidence>
<dbReference type="VEuPathDB" id="TriTrypDB:C3747_75g41"/>
<proteinExistence type="predicted"/>
<protein>
    <submittedName>
        <fullName evidence="1">Uncharacterized protein</fullName>
    </submittedName>
</protein>
<dbReference type="EMBL" id="PRFA01000003">
    <property type="protein sequence ID" value="PWV01986.1"/>
    <property type="molecule type" value="Genomic_DNA"/>
</dbReference>
<dbReference type="VEuPathDB" id="TriTrypDB:C4B63_3g663"/>
<evidence type="ECO:0000313" key="1">
    <source>
        <dbReference type="EMBL" id="PWV01986.1"/>
    </source>
</evidence>
<accession>A0A2V2W016</accession>
<dbReference type="VEuPathDB" id="TriTrypDB:TcG_09247"/>
<dbReference type="VEuPathDB" id="TriTrypDB:TcBrA4_0018510"/>
<gene>
    <name evidence="1" type="ORF">C4B63_3g663</name>
</gene>